<gene>
    <name evidence="1" type="ORF">K443DRAFT_572636</name>
</gene>
<protein>
    <submittedName>
        <fullName evidence="1">Uncharacterized protein</fullName>
    </submittedName>
</protein>
<proteinExistence type="predicted"/>
<dbReference type="AlphaFoldDB" id="A0A0C9XZX7"/>
<name>A0A0C9XZX7_9AGAR</name>
<dbReference type="OrthoDB" id="269822at2759"/>
<organism evidence="1 2">
    <name type="scientific">Laccaria amethystina LaAM-08-1</name>
    <dbReference type="NCBI Taxonomy" id="1095629"/>
    <lineage>
        <taxon>Eukaryota</taxon>
        <taxon>Fungi</taxon>
        <taxon>Dikarya</taxon>
        <taxon>Basidiomycota</taxon>
        <taxon>Agaricomycotina</taxon>
        <taxon>Agaricomycetes</taxon>
        <taxon>Agaricomycetidae</taxon>
        <taxon>Agaricales</taxon>
        <taxon>Agaricineae</taxon>
        <taxon>Hydnangiaceae</taxon>
        <taxon>Laccaria</taxon>
    </lineage>
</organism>
<reference evidence="1 2" key="1">
    <citation type="submission" date="2014-04" db="EMBL/GenBank/DDBJ databases">
        <authorList>
            <consortium name="DOE Joint Genome Institute"/>
            <person name="Kuo A."/>
            <person name="Kohler A."/>
            <person name="Nagy L.G."/>
            <person name="Floudas D."/>
            <person name="Copeland A."/>
            <person name="Barry K.W."/>
            <person name="Cichocki N."/>
            <person name="Veneault-Fourrey C."/>
            <person name="LaButti K."/>
            <person name="Lindquist E.A."/>
            <person name="Lipzen A."/>
            <person name="Lundell T."/>
            <person name="Morin E."/>
            <person name="Murat C."/>
            <person name="Sun H."/>
            <person name="Tunlid A."/>
            <person name="Henrissat B."/>
            <person name="Grigoriev I.V."/>
            <person name="Hibbett D.S."/>
            <person name="Martin F."/>
            <person name="Nordberg H.P."/>
            <person name="Cantor M.N."/>
            <person name="Hua S.X."/>
        </authorList>
    </citation>
    <scope>NUCLEOTIDE SEQUENCE [LARGE SCALE GENOMIC DNA]</scope>
    <source>
        <strain evidence="1 2">LaAM-08-1</strain>
    </source>
</reference>
<evidence type="ECO:0000313" key="2">
    <source>
        <dbReference type="Proteomes" id="UP000054477"/>
    </source>
</evidence>
<accession>A0A0C9XZX7</accession>
<keyword evidence="2" id="KW-1185">Reference proteome</keyword>
<sequence>MDKSVIDPYVQVTIPFECLGDMMDLVFVRFVVRRQEDKDQEEPLAVYCAPLGSLEHVPVFDAVRQDQRYYGRSMILRRYAAVLVNFDDAVGVVHM</sequence>
<reference evidence="2" key="2">
    <citation type="submission" date="2015-01" db="EMBL/GenBank/DDBJ databases">
        <title>Evolutionary Origins and Diversification of the Mycorrhizal Mutualists.</title>
        <authorList>
            <consortium name="DOE Joint Genome Institute"/>
            <consortium name="Mycorrhizal Genomics Consortium"/>
            <person name="Kohler A."/>
            <person name="Kuo A."/>
            <person name="Nagy L.G."/>
            <person name="Floudas D."/>
            <person name="Copeland A."/>
            <person name="Barry K.W."/>
            <person name="Cichocki N."/>
            <person name="Veneault-Fourrey C."/>
            <person name="LaButti K."/>
            <person name="Lindquist E.A."/>
            <person name="Lipzen A."/>
            <person name="Lundell T."/>
            <person name="Morin E."/>
            <person name="Murat C."/>
            <person name="Riley R."/>
            <person name="Ohm R."/>
            <person name="Sun H."/>
            <person name="Tunlid A."/>
            <person name="Henrissat B."/>
            <person name="Grigoriev I.V."/>
            <person name="Hibbett D.S."/>
            <person name="Martin F."/>
        </authorList>
    </citation>
    <scope>NUCLEOTIDE SEQUENCE [LARGE SCALE GENOMIC DNA]</scope>
    <source>
        <strain evidence="2">LaAM-08-1</strain>
    </source>
</reference>
<dbReference type="Proteomes" id="UP000054477">
    <property type="component" value="Unassembled WGS sequence"/>
</dbReference>
<dbReference type="HOGENOM" id="CLU_2373134_0_0_1"/>
<dbReference type="STRING" id="1095629.A0A0C9XZX7"/>
<evidence type="ECO:0000313" key="1">
    <source>
        <dbReference type="EMBL" id="KIK01348.1"/>
    </source>
</evidence>
<dbReference type="EMBL" id="KN838608">
    <property type="protein sequence ID" value="KIK01348.1"/>
    <property type="molecule type" value="Genomic_DNA"/>
</dbReference>